<evidence type="ECO:0000313" key="1">
    <source>
        <dbReference type="EMBL" id="KAF6151536.1"/>
    </source>
</evidence>
<dbReference type="Proteomes" id="UP000541444">
    <property type="component" value="Unassembled WGS sequence"/>
</dbReference>
<sequence>MLTSLNFLDFRSLAERAYCPVALDTHPERNYQLSPYVFHHPIQIYFGFGEPSKSCRYFLTFYVDFLEPPYHHSYFHTFRSFFFSCQPTQSL</sequence>
<gene>
    <name evidence="1" type="ORF">GIB67_016348</name>
</gene>
<proteinExistence type="predicted"/>
<accession>A0A7J7M9H2</accession>
<evidence type="ECO:0000313" key="2">
    <source>
        <dbReference type="Proteomes" id="UP000541444"/>
    </source>
</evidence>
<reference evidence="1 2" key="1">
    <citation type="journal article" date="2020" name="IScience">
        <title>Genome Sequencing of the Endangered Kingdonia uniflora (Circaeasteraceae, Ranunculales) Reveals Potential Mechanisms of Evolutionary Specialization.</title>
        <authorList>
            <person name="Sun Y."/>
            <person name="Deng T."/>
            <person name="Zhang A."/>
            <person name="Moore M.J."/>
            <person name="Landis J.B."/>
            <person name="Lin N."/>
            <person name="Zhang H."/>
            <person name="Zhang X."/>
            <person name="Huang J."/>
            <person name="Zhang X."/>
            <person name="Sun H."/>
            <person name="Wang H."/>
        </authorList>
    </citation>
    <scope>NUCLEOTIDE SEQUENCE [LARGE SCALE GENOMIC DNA]</scope>
    <source>
        <strain evidence="1">TB1705</strain>
        <tissue evidence="1">Leaf</tissue>
    </source>
</reference>
<organism evidence="1 2">
    <name type="scientific">Kingdonia uniflora</name>
    <dbReference type="NCBI Taxonomy" id="39325"/>
    <lineage>
        <taxon>Eukaryota</taxon>
        <taxon>Viridiplantae</taxon>
        <taxon>Streptophyta</taxon>
        <taxon>Embryophyta</taxon>
        <taxon>Tracheophyta</taxon>
        <taxon>Spermatophyta</taxon>
        <taxon>Magnoliopsida</taxon>
        <taxon>Ranunculales</taxon>
        <taxon>Circaeasteraceae</taxon>
        <taxon>Kingdonia</taxon>
    </lineage>
</organism>
<protein>
    <submittedName>
        <fullName evidence="1">Uncharacterized protein</fullName>
    </submittedName>
</protein>
<comment type="caution">
    <text evidence="1">The sequence shown here is derived from an EMBL/GenBank/DDBJ whole genome shotgun (WGS) entry which is preliminary data.</text>
</comment>
<name>A0A7J7M9H2_9MAGN</name>
<dbReference type="EMBL" id="JACGCM010001690">
    <property type="protein sequence ID" value="KAF6151536.1"/>
    <property type="molecule type" value="Genomic_DNA"/>
</dbReference>
<keyword evidence="2" id="KW-1185">Reference proteome</keyword>
<dbReference type="AlphaFoldDB" id="A0A7J7M9H2"/>